<dbReference type="Gene3D" id="2.130.10.10">
    <property type="entry name" value="YVTN repeat-like/Quinoprotein amine dehydrogenase"/>
    <property type="match status" value="1"/>
</dbReference>
<feature type="compositionally biased region" description="Low complexity" evidence="1">
    <location>
        <begin position="196"/>
        <end position="205"/>
    </location>
</feature>
<comment type="caution">
    <text evidence="3">The sequence shown here is derived from an EMBL/GenBank/DDBJ whole genome shotgun (WGS) entry which is preliminary data.</text>
</comment>
<dbReference type="InterPro" id="IPR002372">
    <property type="entry name" value="PQQ_rpt_dom"/>
</dbReference>
<accession>A0ABD5W7M0</accession>
<dbReference type="InterPro" id="IPR018391">
    <property type="entry name" value="PQQ_b-propeller_rpt"/>
</dbReference>
<evidence type="ECO:0000313" key="3">
    <source>
        <dbReference type="EMBL" id="MFC7058732.1"/>
    </source>
</evidence>
<dbReference type="InterPro" id="IPR015943">
    <property type="entry name" value="WD40/YVTN_repeat-like_dom_sf"/>
</dbReference>
<feature type="region of interest" description="Disordered" evidence="1">
    <location>
        <begin position="120"/>
        <end position="141"/>
    </location>
</feature>
<reference evidence="3 4" key="1">
    <citation type="journal article" date="2019" name="Int. J. Syst. Evol. Microbiol.">
        <title>The Global Catalogue of Microorganisms (GCM) 10K type strain sequencing project: providing services to taxonomists for standard genome sequencing and annotation.</title>
        <authorList>
            <consortium name="The Broad Institute Genomics Platform"/>
            <consortium name="The Broad Institute Genome Sequencing Center for Infectious Disease"/>
            <person name="Wu L."/>
            <person name="Ma J."/>
        </authorList>
    </citation>
    <scope>NUCLEOTIDE SEQUENCE [LARGE SCALE GENOMIC DNA]</scope>
    <source>
        <strain evidence="3 4">JCM 30072</strain>
    </source>
</reference>
<dbReference type="PANTHER" id="PTHR34512:SF30">
    <property type="entry name" value="OUTER MEMBRANE PROTEIN ASSEMBLY FACTOR BAMB"/>
    <property type="match status" value="1"/>
</dbReference>
<keyword evidence="4" id="KW-1185">Reference proteome</keyword>
<feature type="region of interest" description="Disordered" evidence="1">
    <location>
        <begin position="186"/>
        <end position="224"/>
    </location>
</feature>
<dbReference type="EMBL" id="JBHSZI010000001">
    <property type="protein sequence ID" value="MFC7058732.1"/>
    <property type="molecule type" value="Genomic_DNA"/>
</dbReference>
<feature type="compositionally biased region" description="Basic residues" evidence="1">
    <location>
        <begin position="1"/>
        <end position="22"/>
    </location>
</feature>
<organism evidence="3 4">
    <name type="scientific">Halovenus salina</name>
    <dbReference type="NCBI Taxonomy" id="1510225"/>
    <lineage>
        <taxon>Archaea</taxon>
        <taxon>Methanobacteriati</taxon>
        <taxon>Methanobacteriota</taxon>
        <taxon>Stenosarchaea group</taxon>
        <taxon>Halobacteria</taxon>
        <taxon>Halobacteriales</taxon>
        <taxon>Haloarculaceae</taxon>
        <taxon>Halovenus</taxon>
    </lineage>
</organism>
<dbReference type="RefSeq" id="WP_382185652.1">
    <property type="nucleotide sequence ID" value="NZ_JBHSZI010000001.1"/>
</dbReference>
<gene>
    <name evidence="3" type="ORF">ACFQQG_11770</name>
</gene>
<protein>
    <submittedName>
        <fullName evidence="3">PQQ-binding-like beta-propeller repeat protein</fullName>
    </submittedName>
</protein>
<dbReference type="Proteomes" id="UP001596445">
    <property type="component" value="Unassembled WGS sequence"/>
</dbReference>
<feature type="domain" description="Pyrrolo-quinoline quinone repeat" evidence="2">
    <location>
        <begin position="33"/>
        <end position="112"/>
    </location>
</feature>
<feature type="compositionally biased region" description="Acidic residues" evidence="1">
    <location>
        <begin position="186"/>
        <end position="195"/>
    </location>
</feature>
<feature type="region of interest" description="Disordered" evidence="1">
    <location>
        <begin position="1"/>
        <end position="36"/>
    </location>
</feature>
<dbReference type="AlphaFoldDB" id="A0ABD5W7M0"/>
<feature type="region of interest" description="Disordered" evidence="1">
    <location>
        <begin position="324"/>
        <end position="347"/>
    </location>
</feature>
<evidence type="ECO:0000256" key="1">
    <source>
        <dbReference type="SAM" id="MobiDB-lite"/>
    </source>
</evidence>
<dbReference type="PANTHER" id="PTHR34512">
    <property type="entry name" value="CELL SURFACE PROTEIN"/>
    <property type="match status" value="1"/>
</dbReference>
<evidence type="ECO:0000259" key="2">
    <source>
        <dbReference type="Pfam" id="PF13360"/>
    </source>
</evidence>
<name>A0ABD5W7M0_9EURY</name>
<dbReference type="Pfam" id="PF13360">
    <property type="entry name" value="PQQ_2"/>
    <property type="match status" value="1"/>
</dbReference>
<proteinExistence type="predicted"/>
<feature type="compositionally biased region" description="Basic and acidic residues" evidence="1">
    <location>
        <begin position="326"/>
        <end position="336"/>
    </location>
</feature>
<sequence>MVRYSRRHFGRPRRRRRDRLRHQPGPQGVRCRRRGGTERWSFDTGRQISAAPAVADGVVYVGSESEAVYGIDAAEGTELWSMDTTRPVSAAPAVVDGTVYIGTESGALYALEDGFASAAPATGGDDGADDGGGAGPTESPSPFEDLSYLAVPLTVASVVTAIAGGYYTLTRVGAFDSVDSASEVFGDEADTDEPAATESEPATTESTDETTTDSAPEAPTKSSQLWQLIVDDVTNRAGETKTRAIEDFVVTKHLDRDTLSAPVLVYEIESVRDEPARVRLTEPLISADGDTNPLGDSWELTDDELVFETVVDPGETVTTLVGRPDCPAEHADDLLKKPTVSVDPVSR</sequence>
<dbReference type="InterPro" id="IPR011047">
    <property type="entry name" value="Quinoprotein_ADH-like_sf"/>
</dbReference>
<dbReference type="SUPFAM" id="SSF50998">
    <property type="entry name" value="Quinoprotein alcohol dehydrogenase-like"/>
    <property type="match status" value="1"/>
</dbReference>
<dbReference type="SMART" id="SM00564">
    <property type="entry name" value="PQQ"/>
    <property type="match status" value="2"/>
</dbReference>
<evidence type="ECO:0000313" key="4">
    <source>
        <dbReference type="Proteomes" id="UP001596445"/>
    </source>
</evidence>